<comment type="caution">
    <text evidence="7">The sequence shown here is derived from an EMBL/GenBank/DDBJ whole genome shotgun (WGS) entry which is preliminary data.</text>
</comment>
<feature type="domain" description="PUM-HD" evidence="6">
    <location>
        <begin position="327"/>
        <end position="689"/>
    </location>
</feature>
<feature type="repeat" description="Pumilio" evidence="4">
    <location>
        <begin position="586"/>
        <end position="621"/>
    </location>
</feature>
<keyword evidence="1" id="KW-0677">Repeat</keyword>
<dbReference type="PANTHER" id="PTHR46702:SF1">
    <property type="entry name" value="DUF1666 FAMILY PROTEIN (DUF1666)"/>
    <property type="match status" value="1"/>
</dbReference>
<dbReference type="InterPro" id="IPR001313">
    <property type="entry name" value="Pumilio_RNA-bd_rpt"/>
</dbReference>
<evidence type="ECO:0000256" key="4">
    <source>
        <dbReference type="PROSITE-ProRule" id="PRU00317"/>
    </source>
</evidence>
<evidence type="ECO:0000256" key="3">
    <source>
        <dbReference type="ARBA" id="ARBA00022884"/>
    </source>
</evidence>
<dbReference type="InterPro" id="IPR016024">
    <property type="entry name" value="ARM-type_fold"/>
</dbReference>
<keyword evidence="3" id="KW-0694">RNA-binding</keyword>
<evidence type="ECO:0000256" key="1">
    <source>
        <dbReference type="ARBA" id="ARBA00022737"/>
    </source>
</evidence>
<dbReference type="Pfam" id="PF07891">
    <property type="entry name" value="DUF1666"/>
    <property type="match status" value="1"/>
</dbReference>
<feature type="region of interest" description="Disordered" evidence="5">
    <location>
        <begin position="419"/>
        <end position="451"/>
    </location>
</feature>
<protein>
    <recommendedName>
        <fullName evidence="6">PUM-HD domain-containing protein</fullName>
    </recommendedName>
</protein>
<keyword evidence="2" id="KW-0810">Translation regulation</keyword>
<feature type="compositionally biased region" description="Acidic residues" evidence="5">
    <location>
        <begin position="57"/>
        <end position="67"/>
    </location>
</feature>
<dbReference type="InterPro" id="IPR033712">
    <property type="entry name" value="Pumilio_RNA-bd"/>
</dbReference>
<dbReference type="PROSITE" id="PS50303">
    <property type="entry name" value="PUM_HD"/>
    <property type="match status" value="1"/>
</dbReference>
<dbReference type="InterPro" id="IPR011989">
    <property type="entry name" value="ARM-like"/>
</dbReference>
<reference evidence="7" key="1">
    <citation type="journal article" date="2022" name="Plant J.">
        <title>Strategies of tolerance reflected in two North American maple genomes.</title>
        <authorList>
            <person name="McEvoy S.L."/>
            <person name="Sezen U.U."/>
            <person name="Trouern-Trend A."/>
            <person name="McMahon S.M."/>
            <person name="Schaberg P.G."/>
            <person name="Yang J."/>
            <person name="Wegrzyn J.L."/>
            <person name="Swenson N.G."/>
        </authorList>
    </citation>
    <scope>NUCLEOTIDE SEQUENCE</scope>
    <source>
        <strain evidence="7">NS2018</strain>
    </source>
</reference>
<dbReference type="GO" id="GO:0006417">
    <property type="term" value="P:regulation of translation"/>
    <property type="evidence" value="ECO:0007669"/>
    <property type="project" value="UniProtKB-KW"/>
</dbReference>
<dbReference type="AlphaFoldDB" id="A0AA39VX58"/>
<feature type="repeat" description="Pumilio" evidence="4">
    <location>
        <begin position="622"/>
        <end position="663"/>
    </location>
</feature>
<gene>
    <name evidence="7" type="ORF">LWI29_013735</name>
</gene>
<dbReference type="Gene3D" id="1.25.10.10">
    <property type="entry name" value="Leucine-rich Repeat Variant"/>
    <property type="match status" value="1"/>
</dbReference>
<dbReference type="InterPro" id="IPR012870">
    <property type="entry name" value="DUF1666"/>
</dbReference>
<organism evidence="7 8">
    <name type="scientific">Acer saccharum</name>
    <name type="common">Sugar maple</name>
    <dbReference type="NCBI Taxonomy" id="4024"/>
    <lineage>
        <taxon>Eukaryota</taxon>
        <taxon>Viridiplantae</taxon>
        <taxon>Streptophyta</taxon>
        <taxon>Embryophyta</taxon>
        <taxon>Tracheophyta</taxon>
        <taxon>Spermatophyta</taxon>
        <taxon>Magnoliopsida</taxon>
        <taxon>eudicotyledons</taxon>
        <taxon>Gunneridae</taxon>
        <taxon>Pentapetalae</taxon>
        <taxon>rosids</taxon>
        <taxon>malvids</taxon>
        <taxon>Sapindales</taxon>
        <taxon>Sapindaceae</taxon>
        <taxon>Hippocastanoideae</taxon>
        <taxon>Acereae</taxon>
        <taxon>Acer</taxon>
    </lineage>
</organism>
<feature type="compositionally biased region" description="Polar residues" evidence="5">
    <location>
        <begin position="419"/>
        <end position="437"/>
    </location>
</feature>
<dbReference type="PANTHER" id="PTHR46702">
    <property type="entry name" value="DNA LIGASE (DUF1666)-RELATED"/>
    <property type="match status" value="1"/>
</dbReference>
<dbReference type="EMBL" id="JAUESC010000004">
    <property type="protein sequence ID" value="KAK0596217.1"/>
    <property type="molecule type" value="Genomic_DNA"/>
</dbReference>
<sequence>MDIFKVRKFRKGHKPLEPEKDLENKPIVQEEEQQPKNENGGGVGDDLNKSPNSDLANDVEDDDDDFITNEVKRRLKELRRNSFMVLIPEEESCAEEEEDEEEAGETSSSEWRDVEAEGRRWWGGFDAVYEKYCEWMLFFDRMSAQQLNVTGSQTPSTPSPKSASKKLASPFRCLSLKKIEQPGEETENLQQPENDPYQDLETAYVAQICLTWEALHCQYTQMSQKISCQPENPTCYNQSAQELQQFQVLLQRFIENEPFEQGLRPEIYARNRNLFPKLLQVPNIQGSAQKEKTEEEESDSVVLATDLMRIIESSILTLHLFIKIDKKRSGGVLNLFGNQSQIATPLHQVQSLLVKSHSSSHATSEQPIDHDVLAVSLDVSFVNFSEVLESTDVCIDASTVDGNDVALISNNDPLTMSLSSLPCPNDTQISPTQQPDDTSTKKGGLEDDSSINGVLQSDVSKALEVIELDQKIQLVLEPDGHVMRCVRDQNGNNVIQKCIECVPTEKIQFIISAFCGQVAMLSTHPYGCHVIQKVLEHCSNQLQCQCIADKILESACALAKDQYGNYVTQRVLERGQPHQRSQIISKLAGKIVQMSQHKYASNVVEKCLEYCNTAERELLIEEIIGQTEENDNLLSMMKDQFANYVVQKILERCGDKQREVLINSIRVHCNALKKYTYGKHIVARFEQLYGEGE</sequence>
<dbReference type="PROSITE" id="PS50302">
    <property type="entry name" value="PUM"/>
    <property type="match status" value="5"/>
</dbReference>
<feature type="region of interest" description="Disordered" evidence="5">
    <location>
        <begin position="1"/>
        <end position="67"/>
    </location>
</feature>
<evidence type="ECO:0000313" key="7">
    <source>
        <dbReference type="EMBL" id="KAK0596217.1"/>
    </source>
</evidence>
<evidence type="ECO:0000256" key="5">
    <source>
        <dbReference type="SAM" id="MobiDB-lite"/>
    </source>
</evidence>
<feature type="compositionally biased region" description="Acidic residues" evidence="5">
    <location>
        <begin position="89"/>
        <end position="104"/>
    </location>
</feature>
<keyword evidence="8" id="KW-1185">Reference proteome</keyword>
<dbReference type="CDD" id="cd07920">
    <property type="entry name" value="Pumilio"/>
    <property type="match status" value="1"/>
</dbReference>
<evidence type="ECO:0000313" key="8">
    <source>
        <dbReference type="Proteomes" id="UP001168877"/>
    </source>
</evidence>
<feature type="region of interest" description="Disordered" evidence="5">
    <location>
        <begin position="89"/>
        <end position="113"/>
    </location>
</feature>
<name>A0AA39VX58_ACESA</name>
<accession>A0AA39VX58</accession>
<proteinExistence type="predicted"/>
<dbReference type="GO" id="GO:0003723">
    <property type="term" value="F:RNA binding"/>
    <property type="evidence" value="ECO:0007669"/>
    <property type="project" value="UniProtKB-KW"/>
</dbReference>
<dbReference type="SMART" id="SM00025">
    <property type="entry name" value="Pumilio"/>
    <property type="match status" value="5"/>
</dbReference>
<dbReference type="Proteomes" id="UP001168877">
    <property type="component" value="Unassembled WGS sequence"/>
</dbReference>
<reference evidence="7" key="2">
    <citation type="submission" date="2023-06" db="EMBL/GenBank/DDBJ databases">
        <authorList>
            <person name="Swenson N.G."/>
            <person name="Wegrzyn J.L."/>
            <person name="Mcevoy S.L."/>
        </authorList>
    </citation>
    <scope>NUCLEOTIDE SEQUENCE</scope>
    <source>
        <strain evidence="7">NS2018</strain>
        <tissue evidence="7">Leaf</tissue>
    </source>
</reference>
<feature type="compositionally biased region" description="Basic and acidic residues" evidence="5">
    <location>
        <begin position="14"/>
        <end position="24"/>
    </location>
</feature>
<feature type="repeat" description="Pumilio" evidence="4">
    <location>
        <begin position="550"/>
        <end position="585"/>
    </location>
</feature>
<feature type="repeat" description="Pumilio" evidence="4">
    <location>
        <begin position="473"/>
        <end position="512"/>
    </location>
</feature>
<dbReference type="Pfam" id="PF00806">
    <property type="entry name" value="PUF"/>
    <property type="match status" value="5"/>
</dbReference>
<evidence type="ECO:0000256" key="2">
    <source>
        <dbReference type="ARBA" id="ARBA00022845"/>
    </source>
</evidence>
<dbReference type="SUPFAM" id="SSF48371">
    <property type="entry name" value="ARM repeat"/>
    <property type="match status" value="1"/>
</dbReference>
<dbReference type="InterPro" id="IPR033133">
    <property type="entry name" value="PUM-HD"/>
</dbReference>
<feature type="repeat" description="Pumilio" evidence="4">
    <location>
        <begin position="513"/>
        <end position="549"/>
    </location>
</feature>
<feature type="compositionally biased region" description="Basic residues" evidence="5">
    <location>
        <begin position="1"/>
        <end position="13"/>
    </location>
</feature>
<evidence type="ECO:0000259" key="6">
    <source>
        <dbReference type="PROSITE" id="PS50303"/>
    </source>
</evidence>